<dbReference type="GO" id="GO:0045337">
    <property type="term" value="P:farnesyl diphosphate biosynthetic process"/>
    <property type="evidence" value="ECO:0007669"/>
    <property type="project" value="TreeGrafter"/>
</dbReference>
<evidence type="ECO:0000256" key="7">
    <source>
        <dbReference type="ARBA" id="ARBA00032380"/>
    </source>
</evidence>
<evidence type="ECO:0000256" key="5">
    <source>
        <dbReference type="ARBA" id="ARBA00022723"/>
    </source>
</evidence>
<comment type="cofactor">
    <cofactor evidence="1">
        <name>Mg(2+)</name>
        <dbReference type="ChEBI" id="CHEBI:18420"/>
    </cofactor>
</comment>
<dbReference type="InterPro" id="IPR000092">
    <property type="entry name" value="Polyprenyl_synt"/>
</dbReference>
<dbReference type="SUPFAM" id="SSF48576">
    <property type="entry name" value="Terpenoid synthases"/>
    <property type="match status" value="1"/>
</dbReference>
<dbReference type="EMBL" id="JAACJK010000005">
    <property type="protein sequence ID" value="KAF5340074.1"/>
    <property type="molecule type" value="Genomic_DNA"/>
</dbReference>
<proteinExistence type="inferred from homology"/>
<dbReference type="GO" id="GO:0046872">
    <property type="term" value="F:metal ion binding"/>
    <property type="evidence" value="ECO:0007669"/>
    <property type="project" value="UniProtKB-KW"/>
</dbReference>
<dbReference type="GO" id="GO:0004161">
    <property type="term" value="F:dimethylallyltranstransferase activity"/>
    <property type="evidence" value="ECO:0007669"/>
    <property type="project" value="UniProtKB-EC"/>
</dbReference>
<evidence type="ECO:0000256" key="6">
    <source>
        <dbReference type="ARBA" id="ARBA00022842"/>
    </source>
</evidence>
<dbReference type="PANTHER" id="PTHR11525">
    <property type="entry name" value="FARNESYL-PYROPHOSPHATE SYNTHETASE"/>
    <property type="match status" value="1"/>
</dbReference>
<dbReference type="GO" id="GO:0005737">
    <property type="term" value="C:cytoplasm"/>
    <property type="evidence" value="ECO:0007669"/>
    <property type="project" value="TreeGrafter"/>
</dbReference>
<keyword evidence="4 11" id="KW-0808">Transferase</keyword>
<organism evidence="13 14">
    <name type="scientific">Ephemerocybe angulata</name>
    <dbReference type="NCBI Taxonomy" id="980116"/>
    <lineage>
        <taxon>Eukaryota</taxon>
        <taxon>Fungi</taxon>
        <taxon>Dikarya</taxon>
        <taxon>Basidiomycota</taxon>
        <taxon>Agaricomycotina</taxon>
        <taxon>Agaricomycetes</taxon>
        <taxon>Agaricomycetidae</taxon>
        <taxon>Agaricales</taxon>
        <taxon>Agaricineae</taxon>
        <taxon>Psathyrellaceae</taxon>
        <taxon>Ephemerocybe</taxon>
    </lineage>
</organism>
<dbReference type="Proteomes" id="UP000541558">
    <property type="component" value="Unassembled WGS sequence"/>
</dbReference>
<evidence type="ECO:0000256" key="3">
    <source>
        <dbReference type="ARBA" id="ARBA00012833"/>
    </source>
</evidence>
<reference evidence="13 14" key="1">
    <citation type="journal article" date="2020" name="ISME J.">
        <title>Uncovering the hidden diversity of litter-decomposition mechanisms in mushroom-forming fungi.</title>
        <authorList>
            <person name="Floudas D."/>
            <person name="Bentzer J."/>
            <person name="Ahren D."/>
            <person name="Johansson T."/>
            <person name="Persson P."/>
            <person name="Tunlid A."/>
        </authorList>
    </citation>
    <scope>NUCLEOTIDE SEQUENCE [LARGE SCALE GENOMIC DNA]</scope>
    <source>
        <strain evidence="13 14">CBS 175.51</strain>
    </source>
</reference>
<name>A0A8H5CF25_9AGAR</name>
<keyword evidence="6" id="KW-0460">Magnesium</keyword>
<keyword evidence="5" id="KW-0479">Metal-binding</keyword>
<evidence type="ECO:0000256" key="9">
    <source>
        <dbReference type="ARBA" id="ARBA00032448"/>
    </source>
</evidence>
<dbReference type="EC" id="2.5.1.1" evidence="3"/>
<evidence type="ECO:0000313" key="14">
    <source>
        <dbReference type="Proteomes" id="UP000541558"/>
    </source>
</evidence>
<evidence type="ECO:0000256" key="11">
    <source>
        <dbReference type="RuleBase" id="RU004466"/>
    </source>
</evidence>
<evidence type="ECO:0000256" key="10">
    <source>
        <dbReference type="ARBA" id="ARBA00032873"/>
    </source>
</evidence>
<protein>
    <recommendedName>
        <fullName evidence="10">(2E,6E)-farnesyl diphosphate synthase</fullName>
        <ecNumber evidence="3">2.5.1.1</ecNumber>
        <ecNumber evidence="2">2.5.1.10</ecNumber>
    </recommendedName>
    <alternativeName>
        <fullName evidence="9">Dimethylallyltranstransferase</fullName>
    </alternativeName>
    <alternativeName>
        <fullName evidence="8">Farnesyl diphosphate synthase</fullName>
    </alternativeName>
    <alternativeName>
        <fullName evidence="7">Geranyltranstransferase</fullName>
    </alternativeName>
</protein>
<dbReference type="GO" id="GO:0004337">
    <property type="term" value="F:(2E,6E)-farnesyl diphosphate synthase activity"/>
    <property type="evidence" value="ECO:0007669"/>
    <property type="project" value="UniProtKB-EC"/>
</dbReference>
<comment type="caution">
    <text evidence="13">The sequence shown here is derived from an EMBL/GenBank/DDBJ whole genome shotgun (WGS) entry which is preliminary data.</text>
</comment>
<evidence type="ECO:0000256" key="1">
    <source>
        <dbReference type="ARBA" id="ARBA00001946"/>
    </source>
</evidence>
<accession>A0A8H5CF25</accession>
<dbReference type="EC" id="2.5.1.10" evidence="2"/>
<dbReference type="PROSITE" id="PS00723">
    <property type="entry name" value="POLYPRENYL_SYNTHASE_1"/>
    <property type="match status" value="1"/>
</dbReference>
<evidence type="ECO:0000256" key="8">
    <source>
        <dbReference type="ARBA" id="ARBA00032424"/>
    </source>
</evidence>
<dbReference type="InterPro" id="IPR008949">
    <property type="entry name" value="Isoprenoid_synthase_dom_sf"/>
</dbReference>
<dbReference type="OrthoDB" id="10257492at2759"/>
<sequence length="275" mass="30837">MLLSHPRLPLCWRSRISTLRGPSRVPDLTHRRPACTSTSYTDTGTTPLVPIRLRTMAIETSQRPLPPTPHIYKPTSPLATVNRMSDKAARRAKFEQAFQTIRGELIEHIKGEGMPEEAVEWYKNNLDYNVPGGKLNRGMSVVDTAEIIKGSTLTEAEYFRAAVLGWCIELLQAFFLVADDMMDASITRRGQPCWYHQPKIGMVAINDGCMLESAIYHLLKVPRVFSPLAFRSPPRASFTSSATLLFPCGSEMSLRFDHVVPSRPGDPSSPWVLIR</sequence>
<dbReference type="Gene3D" id="1.10.600.10">
    <property type="entry name" value="Farnesyl Diphosphate Synthase"/>
    <property type="match status" value="1"/>
</dbReference>
<evidence type="ECO:0000313" key="13">
    <source>
        <dbReference type="EMBL" id="KAF5340074.1"/>
    </source>
</evidence>
<dbReference type="Pfam" id="PF00348">
    <property type="entry name" value="polyprenyl_synt"/>
    <property type="match status" value="1"/>
</dbReference>
<dbReference type="InterPro" id="IPR033749">
    <property type="entry name" value="Polyprenyl_synt_CS"/>
</dbReference>
<dbReference type="InterPro" id="IPR039702">
    <property type="entry name" value="FPS1-like"/>
</dbReference>
<keyword evidence="14" id="KW-1185">Reference proteome</keyword>
<evidence type="ECO:0000256" key="2">
    <source>
        <dbReference type="ARBA" id="ARBA00012439"/>
    </source>
</evidence>
<feature type="region of interest" description="Disordered" evidence="12">
    <location>
        <begin position="23"/>
        <end position="43"/>
    </location>
</feature>
<dbReference type="PANTHER" id="PTHR11525:SF0">
    <property type="entry name" value="FARNESYL PYROPHOSPHATE SYNTHASE"/>
    <property type="match status" value="1"/>
</dbReference>
<comment type="similarity">
    <text evidence="11">Belongs to the FPP/GGPP synthase family.</text>
</comment>
<evidence type="ECO:0000256" key="4">
    <source>
        <dbReference type="ARBA" id="ARBA00022679"/>
    </source>
</evidence>
<gene>
    <name evidence="13" type="ORF">D9611_012343</name>
</gene>
<dbReference type="AlphaFoldDB" id="A0A8H5CF25"/>
<evidence type="ECO:0000256" key="12">
    <source>
        <dbReference type="SAM" id="MobiDB-lite"/>
    </source>
</evidence>